<dbReference type="EMBL" id="JABFAE010000011">
    <property type="protein sequence ID" value="MBA0840717.1"/>
    <property type="molecule type" value="Genomic_DNA"/>
</dbReference>
<dbReference type="PANTHER" id="PTHR48200">
    <property type="entry name" value="PROTEIN, PUTATIVE-RELATED"/>
    <property type="match status" value="1"/>
</dbReference>
<evidence type="ECO:0000313" key="2">
    <source>
        <dbReference type="Proteomes" id="UP000593575"/>
    </source>
</evidence>
<dbReference type="PANTHER" id="PTHR48200:SF1">
    <property type="entry name" value="AMINOTRANSFERASE-LIKE PLANT MOBILE DOMAIN-CONTAINING PROTEIN"/>
    <property type="match status" value="1"/>
</dbReference>
<gene>
    <name evidence="1" type="ORF">Goarm_003277</name>
</gene>
<dbReference type="AlphaFoldDB" id="A0A7J9K2M9"/>
<name>A0A7J9K2M9_9ROSI</name>
<organism evidence="1 2">
    <name type="scientific">Gossypium armourianum</name>
    <dbReference type="NCBI Taxonomy" id="34283"/>
    <lineage>
        <taxon>Eukaryota</taxon>
        <taxon>Viridiplantae</taxon>
        <taxon>Streptophyta</taxon>
        <taxon>Embryophyta</taxon>
        <taxon>Tracheophyta</taxon>
        <taxon>Spermatophyta</taxon>
        <taxon>Magnoliopsida</taxon>
        <taxon>eudicotyledons</taxon>
        <taxon>Gunneridae</taxon>
        <taxon>Pentapetalae</taxon>
        <taxon>rosids</taxon>
        <taxon>malvids</taxon>
        <taxon>Malvales</taxon>
        <taxon>Malvaceae</taxon>
        <taxon>Malvoideae</taxon>
        <taxon>Gossypium</taxon>
    </lineage>
</organism>
<keyword evidence="2" id="KW-1185">Reference proteome</keyword>
<reference evidence="1 2" key="1">
    <citation type="journal article" date="2019" name="Genome Biol. Evol.">
        <title>Insights into the evolution of the New World diploid cottons (Gossypium, subgenus Houzingenia) based on genome sequencing.</title>
        <authorList>
            <person name="Grover C.E."/>
            <person name="Arick M.A. 2nd"/>
            <person name="Thrash A."/>
            <person name="Conover J.L."/>
            <person name="Sanders W.S."/>
            <person name="Peterson D.G."/>
            <person name="Frelichowski J.E."/>
            <person name="Scheffler J.A."/>
            <person name="Scheffler B.E."/>
            <person name="Wendel J.F."/>
        </authorList>
    </citation>
    <scope>NUCLEOTIDE SEQUENCE [LARGE SCALE GENOMIC DNA]</scope>
    <source>
        <strain evidence="1">6</strain>
        <tissue evidence="1">Leaf</tissue>
    </source>
</reference>
<sequence length="99" mass="11809">MHRCRDFDCVPLLRIWGAIGYAHLLVLRQYRLRQFVPVTRGMKIFTVNPTTTPKYNWWWGKRVIDNISMPSQENTQPIEEHLQVIPSELEIIKQDFAKK</sequence>
<proteinExistence type="predicted"/>
<evidence type="ECO:0000313" key="1">
    <source>
        <dbReference type="EMBL" id="MBA0840717.1"/>
    </source>
</evidence>
<feature type="non-terminal residue" evidence="1">
    <location>
        <position position="1"/>
    </location>
</feature>
<accession>A0A7J9K2M9</accession>
<protein>
    <submittedName>
        <fullName evidence="1">Uncharacterized protein</fullName>
    </submittedName>
</protein>
<comment type="caution">
    <text evidence="1">The sequence shown here is derived from an EMBL/GenBank/DDBJ whole genome shotgun (WGS) entry which is preliminary data.</text>
</comment>
<dbReference type="Proteomes" id="UP000593575">
    <property type="component" value="Unassembled WGS sequence"/>
</dbReference>